<dbReference type="InterPro" id="IPR012337">
    <property type="entry name" value="RNaseH-like_sf"/>
</dbReference>
<dbReference type="Gene3D" id="3.30.420.10">
    <property type="entry name" value="Ribonuclease H-like superfamily/Ribonuclease H"/>
    <property type="match status" value="1"/>
</dbReference>
<feature type="region of interest" description="Disordered" evidence="1">
    <location>
        <begin position="204"/>
        <end position="254"/>
    </location>
</feature>
<feature type="compositionally biased region" description="Low complexity" evidence="1">
    <location>
        <begin position="218"/>
        <end position="233"/>
    </location>
</feature>
<dbReference type="InterPro" id="IPR015242">
    <property type="entry name" value="Ydc2_cat"/>
</dbReference>
<sequence length="254" mass="29250">MLTEELWLGIDIGVRNLSYCVLRKSQDGLFIDAWQNLDLVTDHTDYQKFEQMNVMEMHALTDLVIPSLFPRSGCPYHHIVIEQQPYGQRGGSQKLGLFSHLIYRYFYNWFKNLGTDEKLISVRIQPAQSKYCKTWLDQYNFTKQKKYRNRKALSVALCQNLLRDHKVQELVERPGGNKQDDLADSFLLALYAVLFKPSFFTSLPPSSVPPQESPEPQGPQESPEPQESPVPLEMESGPERAKKRQAVQNSMEGP</sequence>
<dbReference type="Pfam" id="PF09159">
    <property type="entry name" value="Ydc2-catalyt"/>
    <property type="match status" value="1"/>
</dbReference>
<proteinExistence type="predicted"/>
<dbReference type="AlphaFoldDB" id="A0A6C0BQA7"/>
<protein>
    <recommendedName>
        <fullName evidence="2">Mitochondrial resolvase Ydc2 catalytic domain-containing protein</fullName>
    </recommendedName>
</protein>
<dbReference type="GO" id="GO:0003676">
    <property type="term" value="F:nucleic acid binding"/>
    <property type="evidence" value="ECO:0007669"/>
    <property type="project" value="InterPro"/>
</dbReference>
<feature type="compositionally biased region" description="Pro residues" evidence="1">
    <location>
        <begin position="206"/>
        <end position="217"/>
    </location>
</feature>
<accession>A0A6C0BQA7</accession>
<dbReference type="InterPro" id="IPR036397">
    <property type="entry name" value="RNaseH_sf"/>
</dbReference>
<name>A0A6C0BQA7_9ZZZZ</name>
<dbReference type="SUPFAM" id="SSF53098">
    <property type="entry name" value="Ribonuclease H-like"/>
    <property type="match status" value="1"/>
</dbReference>
<evidence type="ECO:0000256" key="1">
    <source>
        <dbReference type="SAM" id="MobiDB-lite"/>
    </source>
</evidence>
<feature type="domain" description="Mitochondrial resolvase Ydc2 catalytic" evidence="2">
    <location>
        <begin position="8"/>
        <end position="166"/>
    </location>
</feature>
<organism evidence="3">
    <name type="scientific">viral metagenome</name>
    <dbReference type="NCBI Taxonomy" id="1070528"/>
    <lineage>
        <taxon>unclassified sequences</taxon>
        <taxon>metagenomes</taxon>
        <taxon>organismal metagenomes</taxon>
    </lineage>
</organism>
<dbReference type="EMBL" id="MN739207">
    <property type="protein sequence ID" value="QHS93578.1"/>
    <property type="molecule type" value="Genomic_DNA"/>
</dbReference>
<evidence type="ECO:0000259" key="2">
    <source>
        <dbReference type="Pfam" id="PF09159"/>
    </source>
</evidence>
<reference evidence="3" key="1">
    <citation type="journal article" date="2020" name="Nature">
        <title>Giant virus diversity and host interactions through global metagenomics.</title>
        <authorList>
            <person name="Schulz F."/>
            <person name="Roux S."/>
            <person name="Paez-Espino D."/>
            <person name="Jungbluth S."/>
            <person name="Walsh D.A."/>
            <person name="Denef V.J."/>
            <person name="McMahon K.D."/>
            <person name="Konstantinidis K.T."/>
            <person name="Eloe-Fadrosh E.A."/>
            <person name="Kyrpides N.C."/>
            <person name="Woyke T."/>
        </authorList>
    </citation>
    <scope>NUCLEOTIDE SEQUENCE</scope>
    <source>
        <strain evidence="3">GVMAG-M-3300018080-19</strain>
    </source>
</reference>
<evidence type="ECO:0000313" key="3">
    <source>
        <dbReference type="EMBL" id="QHS93578.1"/>
    </source>
</evidence>